<comment type="caution">
    <text evidence="2">The sequence shown here is derived from an EMBL/GenBank/DDBJ whole genome shotgun (WGS) entry which is preliminary data.</text>
</comment>
<accession>A0A7C3UW51</accession>
<feature type="chain" id="PRO_5027921669" description="DUF4398 domain-containing protein" evidence="1">
    <location>
        <begin position="29"/>
        <end position="182"/>
    </location>
</feature>
<gene>
    <name evidence="2" type="ORF">ENW96_01335</name>
</gene>
<proteinExistence type="predicted"/>
<sequence length="182" mass="20251">MSKRTVRLIVRIAGIACLGLMLTGLAPAQTTPVKCGPDHAILYKKAVKLLDSAEKKLAAKYTAEAKAQLKEANSLFSILVKECAPQQKERALTEAEMAQENDNNKKKEEFFNKGTNLEKAAAENLKKGEEAEAKGQHDLATRYFGQAKIENEQAHTAFIQAELYALRNQQMIFRFLGDQRTP</sequence>
<dbReference type="AlphaFoldDB" id="A0A7C3UW51"/>
<evidence type="ECO:0000313" key="2">
    <source>
        <dbReference type="EMBL" id="HGF33018.1"/>
    </source>
</evidence>
<evidence type="ECO:0000256" key="1">
    <source>
        <dbReference type="SAM" id="SignalP"/>
    </source>
</evidence>
<protein>
    <recommendedName>
        <fullName evidence="3">DUF4398 domain-containing protein</fullName>
    </recommendedName>
</protein>
<reference evidence="2" key="1">
    <citation type="journal article" date="2020" name="mSystems">
        <title>Genome- and Community-Level Interaction Insights into Carbon Utilization and Element Cycling Functions of Hydrothermarchaeota in Hydrothermal Sediment.</title>
        <authorList>
            <person name="Zhou Z."/>
            <person name="Liu Y."/>
            <person name="Xu W."/>
            <person name="Pan J."/>
            <person name="Luo Z.H."/>
            <person name="Li M."/>
        </authorList>
    </citation>
    <scope>NUCLEOTIDE SEQUENCE [LARGE SCALE GENOMIC DNA]</scope>
    <source>
        <strain evidence="2">SpSt-897</strain>
    </source>
</reference>
<organism evidence="2">
    <name type="scientific">Desulfobacca acetoxidans</name>
    <dbReference type="NCBI Taxonomy" id="60893"/>
    <lineage>
        <taxon>Bacteria</taxon>
        <taxon>Pseudomonadati</taxon>
        <taxon>Thermodesulfobacteriota</taxon>
        <taxon>Desulfobaccia</taxon>
        <taxon>Desulfobaccales</taxon>
        <taxon>Desulfobaccaceae</taxon>
        <taxon>Desulfobacca</taxon>
    </lineage>
</organism>
<evidence type="ECO:0008006" key="3">
    <source>
        <dbReference type="Google" id="ProtNLM"/>
    </source>
</evidence>
<keyword evidence="1" id="KW-0732">Signal</keyword>
<name>A0A7C3UW51_9BACT</name>
<dbReference type="EMBL" id="DTMF01000036">
    <property type="protein sequence ID" value="HGF33018.1"/>
    <property type="molecule type" value="Genomic_DNA"/>
</dbReference>
<feature type="signal peptide" evidence="1">
    <location>
        <begin position="1"/>
        <end position="28"/>
    </location>
</feature>